<dbReference type="InterPro" id="IPR027417">
    <property type="entry name" value="P-loop_NTPase"/>
</dbReference>
<keyword evidence="2" id="KW-0808">Transferase</keyword>
<dbReference type="EMBL" id="JADEXP010000034">
    <property type="protein sequence ID" value="MBE9066258.1"/>
    <property type="molecule type" value="Genomic_DNA"/>
</dbReference>
<keyword evidence="4" id="KW-1133">Transmembrane helix</keyword>
<gene>
    <name evidence="7" type="ORF">IQ260_06295</name>
</gene>
<dbReference type="GO" id="GO:0017095">
    <property type="term" value="F:heparan sulfate 6-sulfotransferase activity"/>
    <property type="evidence" value="ECO:0007669"/>
    <property type="project" value="TreeGrafter"/>
</dbReference>
<evidence type="ECO:0000256" key="5">
    <source>
        <dbReference type="ARBA" id="ARBA00023136"/>
    </source>
</evidence>
<evidence type="ECO:0000256" key="2">
    <source>
        <dbReference type="ARBA" id="ARBA00022679"/>
    </source>
</evidence>
<organism evidence="7 8">
    <name type="scientific">Leptolyngbya cf. ectocarpi LEGE 11479</name>
    <dbReference type="NCBI Taxonomy" id="1828722"/>
    <lineage>
        <taxon>Bacteria</taxon>
        <taxon>Bacillati</taxon>
        <taxon>Cyanobacteriota</taxon>
        <taxon>Cyanophyceae</taxon>
        <taxon>Leptolyngbyales</taxon>
        <taxon>Leptolyngbyaceae</taxon>
        <taxon>Leptolyngbya group</taxon>
        <taxon>Leptolyngbya</taxon>
    </lineage>
</organism>
<evidence type="ECO:0000313" key="8">
    <source>
        <dbReference type="Proteomes" id="UP000615026"/>
    </source>
</evidence>
<proteinExistence type="predicted"/>
<protein>
    <submittedName>
        <fullName evidence="7">Sulfotransferase family 2 domain-containing protein</fullName>
    </submittedName>
</protein>
<dbReference type="PANTHER" id="PTHR12812">
    <property type="entry name" value="HEPARAN SULFATE 6-O-SULFOTRANSFERASE 3"/>
    <property type="match status" value="1"/>
</dbReference>
<keyword evidence="3" id="KW-0812">Transmembrane</keyword>
<dbReference type="SUPFAM" id="SSF52540">
    <property type="entry name" value="P-loop containing nucleoside triphosphate hydrolases"/>
    <property type="match status" value="1"/>
</dbReference>
<accession>A0A928X392</accession>
<keyword evidence="6" id="KW-0325">Glycoprotein</keyword>
<sequence>MISPNFLSKSSSLTIDKKIFFLHIPKCGGTSLRLAVENAFNFPKGSKNSDFHLDVMALDSAAHALEKPIVELKREVLNYCMAHKSYRYISGHFAYSDKAMQAYGDDWHYITLLRDPVSKWFSQYFFNRHKNNDHYKLDCTLEEFLTTDEAKHLGRNYSYLLVDGISSEEAATDAAISQAIKNLEKFALVGVLEKLDWFYKDFQTVFGTELKIETCNKNPLSAKQQQQQIKDDIRTQVEEICQPNIQIYQAAMDLMQSRQLVSV</sequence>
<dbReference type="Proteomes" id="UP000615026">
    <property type="component" value="Unassembled WGS sequence"/>
</dbReference>
<dbReference type="AlphaFoldDB" id="A0A928X392"/>
<dbReference type="GO" id="GO:0016020">
    <property type="term" value="C:membrane"/>
    <property type="evidence" value="ECO:0007669"/>
    <property type="project" value="UniProtKB-SubCell"/>
</dbReference>
<evidence type="ECO:0000256" key="4">
    <source>
        <dbReference type="ARBA" id="ARBA00022989"/>
    </source>
</evidence>
<evidence type="ECO:0000256" key="6">
    <source>
        <dbReference type="ARBA" id="ARBA00023180"/>
    </source>
</evidence>
<dbReference type="RefSeq" id="WP_193991890.1">
    <property type="nucleotide sequence ID" value="NZ_JADEXP010000034.1"/>
</dbReference>
<comment type="subcellular location">
    <subcellularLocation>
        <location evidence="1">Membrane</location>
        <topology evidence="1">Single-pass membrane protein</topology>
    </subcellularLocation>
</comment>
<reference evidence="7" key="1">
    <citation type="submission" date="2020-10" db="EMBL/GenBank/DDBJ databases">
        <authorList>
            <person name="Castelo-Branco R."/>
            <person name="Eusebio N."/>
            <person name="Adriana R."/>
            <person name="Vieira A."/>
            <person name="Brugerolle De Fraissinette N."/>
            <person name="Rezende De Castro R."/>
            <person name="Schneider M.P."/>
            <person name="Vasconcelos V."/>
            <person name="Leao P.N."/>
        </authorList>
    </citation>
    <scope>NUCLEOTIDE SEQUENCE</scope>
    <source>
        <strain evidence="7">LEGE 11479</strain>
    </source>
</reference>
<evidence type="ECO:0000256" key="3">
    <source>
        <dbReference type="ARBA" id="ARBA00022692"/>
    </source>
</evidence>
<dbReference type="InterPro" id="IPR010635">
    <property type="entry name" value="Heparan_SO4-6-sulfoTrfase"/>
</dbReference>
<comment type="caution">
    <text evidence="7">The sequence shown here is derived from an EMBL/GenBank/DDBJ whole genome shotgun (WGS) entry which is preliminary data.</text>
</comment>
<keyword evidence="8" id="KW-1185">Reference proteome</keyword>
<evidence type="ECO:0000256" key="1">
    <source>
        <dbReference type="ARBA" id="ARBA00004167"/>
    </source>
</evidence>
<keyword evidence="5" id="KW-0472">Membrane</keyword>
<dbReference type="Gene3D" id="3.40.50.300">
    <property type="entry name" value="P-loop containing nucleotide triphosphate hydrolases"/>
    <property type="match status" value="1"/>
</dbReference>
<evidence type="ECO:0000313" key="7">
    <source>
        <dbReference type="EMBL" id="MBE9066258.1"/>
    </source>
</evidence>
<dbReference type="PANTHER" id="PTHR12812:SF0">
    <property type="entry name" value="HEPARAN-SULFATE 6-O-SULFOTRANSFERASE"/>
    <property type="match status" value="1"/>
</dbReference>
<name>A0A928X392_LEPEC</name>